<gene>
    <name evidence="2" type="ORF">SBAD_LOCUS9799</name>
</gene>
<dbReference type="SUPFAM" id="SSF159065">
    <property type="entry name" value="Dom34/Pelota N-terminal domain-like"/>
    <property type="match status" value="1"/>
</dbReference>
<reference evidence="4" key="1">
    <citation type="submission" date="2016-06" db="UniProtKB">
        <authorList>
            <consortium name="WormBaseParasite"/>
        </authorList>
    </citation>
    <scope>IDENTIFICATION</scope>
</reference>
<keyword evidence="3" id="KW-1185">Reference proteome</keyword>
<dbReference type="InterPro" id="IPR004405">
    <property type="entry name" value="TF_pelota"/>
</dbReference>
<dbReference type="SMART" id="SM01194">
    <property type="entry name" value="eRF1_1"/>
    <property type="match status" value="1"/>
</dbReference>
<dbReference type="EMBL" id="UZAM01013183">
    <property type="protein sequence ID" value="VDP26104.1"/>
    <property type="molecule type" value="Genomic_DNA"/>
</dbReference>
<reference evidence="2 3" key="2">
    <citation type="submission" date="2018-11" db="EMBL/GenBank/DDBJ databases">
        <authorList>
            <consortium name="Pathogen Informatics"/>
        </authorList>
    </citation>
    <scope>NUCLEOTIDE SEQUENCE [LARGE SCALE GENOMIC DNA]</scope>
</reference>
<dbReference type="GO" id="GO:0070481">
    <property type="term" value="P:nuclear-transcribed mRNA catabolic process, non-stop decay"/>
    <property type="evidence" value="ECO:0007669"/>
    <property type="project" value="InterPro"/>
</dbReference>
<dbReference type="GO" id="GO:0005737">
    <property type="term" value="C:cytoplasm"/>
    <property type="evidence" value="ECO:0007669"/>
    <property type="project" value="TreeGrafter"/>
</dbReference>
<dbReference type="Gene3D" id="2.30.30.870">
    <property type="entry name" value="Pelota, domain A"/>
    <property type="match status" value="1"/>
</dbReference>
<protein>
    <submittedName>
        <fullName evidence="4">ERF1_1 domain-containing protein</fullName>
    </submittedName>
</protein>
<dbReference type="Pfam" id="PF03464">
    <property type="entry name" value="eRF1_2"/>
    <property type="match status" value="1"/>
</dbReference>
<dbReference type="GO" id="GO:0032790">
    <property type="term" value="P:ribosome disassembly"/>
    <property type="evidence" value="ECO:0007669"/>
    <property type="project" value="TreeGrafter"/>
</dbReference>
<evidence type="ECO:0000313" key="2">
    <source>
        <dbReference type="EMBL" id="VDP26104.1"/>
    </source>
</evidence>
<organism evidence="4">
    <name type="scientific">Soboliphyme baturini</name>
    <dbReference type="NCBI Taxonomy" id="241478"/>
    <lineage>
        <taxon>Eukaryota</taxon>
        <taxon>Metazoa</taxon>
        <taxon>Ecdysozoa</taxon>
        <taxon>Nematoda</taxon>
        <taxon>Enoplea</taxon>
        <taxon>Dorylaimia</taxon>
        <taxon>Dioctophymatida</taxon>
        <taxon>Dioctophymatoidea</taxon>
        <taxon>Soboliphymatidae</taxon>
        <taxon>Soboliphyme</taxon>
    </lineage>
</organism>
<dbReference type="Gene3D" id="3.30.420.60">
    <property type="entry name" value="eRF1 domain 2"/>
    <property type="match status" value="1"/>
</dbReference>
<feature type="domain" description="eRF1/Pelota-like N-terminal" evidence="1">
    <location>
        <begin position="1"/>
        <end position="130"/>
    </location>
</feature>
<sequence>MKLIRKEFVKDGAGTVTMVPEEDEDMWHAYNLIQEGDLLRTSTLRKVTSESATGSTSSFRVHITLTVEVESIDYDSASGMLHVKGKNREENQYVKLGAYHTLDLEMNRKFSLTKACWDIVHLERIETCCDVAQRADVAAVVMQEGLAHIDINIPRKRKGNVTQHEKGLLKFFDAVIQAIIRHVNFDVVKCVILASPGFIREEFYNYMFQQADKEGNKALLENKPKVMKVIRNLFGLKCLVIYLEKATCTIQTVLVSIVRVSKGKG</sequence>
<dbReference type="GO" id="GO:0070966">
    <property type="term" value="P:nuclear-transcribed mRNA catabolic process, no-go decay"/>
    <property type="evidence" value="ECO:0007669"/>
    <property type="project" value="InterPro"/>
</dbReference>
<dbReference type="GO" id="GO:0071025">
    <property type="term" value="P:RNA surveillance"/>
    <property type="evidence" value="ECO:0007669"/>
    <property type="project" value="InterPro"/>
</dbReference>
<dbReference type="Pfam" id="PF26356">
    <property type="entry name" value="Pelota_N"/>
    <property type="match status" value="1"/>
</dbReference>
<evidence type="ECO:0000313" key="3">
    <source>
        <dbReference type="Proteomes" id="UP000270296"/>
    </source>
</evidence>
<dbReference type="GO" id="GO:0070651">
    <property type="term" value="P:nonfunctional rRNA decay"/>
    <property type="evidence" value="ECO:0007669"/>
    <property type="project" value="TreeGrafter"/>
</dbReference>
<dbReference type="AlphaFoldDB" id="A0A183J1Q1"/>
<dbReference type="FunFam" id="2.30.30.870:FF:000001">
    <property type="entry name" value="Protein pelota homolog"/>
    <property type="match status" value="1"/>
</dbReference>
<dbReference type="InterPro" id="IPR005140">
    <property type="entry name" value="eRF1_Pelota-like_N"/>
</dbReference>
<dbReference type="InterPro" id="IPR038069">
    <property type="entry name" value="Pelota/DOM34_N"/>
</dbReference>
<accession>A0A183J1Q1</accession>
<dbReference type="WBParaSite" id="SBAD_0001014901-mRNA-1">
    <property type="protein sequence ID" value="SBAD_0001014901-mRNA-1"/>
    <property type="gene ID" value="SBAD_0001014901"/>
</dbReference>
<dbReference type="OrthoDB" id="10249111at2759"/>
<dbReference type="InterPro" id="IPR042226">
    <property type="entry name" value="eFR1_2_sf"/>
</dbReference>
<dbReference type="InterPro" id="IPR058547">
    <property type="entry name" value="Pelota_N"/>
</dbReference>
<proteinExistence type="predicted"/>
<dbReference type="SUPFAM" id="SSF53137">
    <property type="entry name" value="Translational machinery components"/>
    <property type="match status" value="1"/>
</dbReference>
<dbReference type="PANTHER" id="PTHR10853:SF0">
    <property type="entry name" value="PROTEIN PELOTA HOMOLOG"/>
    <property type="match status" value="1"/>
</dbReference>
<name>A0A183J1Q1_9BILA</name>
<evidence type="ECO:0000259" key="1">
    <source>
        <dbReference type="SMART" id="SM01194"/>
    </source>
</evidence>
<evidence type="ECO:0000313" key="4">
    <source>
        <dbReference type="WBParaSite" id="SBAD_0001014901-mRNA-1"/>
    </source>
</evidence>
<dbReference type="Proteomes" id="UP000270296">
    <property type="component" value="Unassembled WGS sequence"/>
</dbReference>
<dbReference type="InterPro" id="IPR005141">
    <property type="entry name" value="eRF1_2"/>
</dbReference>
<dbReference type="PANTHER" id="PTHR10853">
    <property type="entry name" value="PELOTA"/>
    <property type="match status" value="1"/>
</dbReference>